<keyword evidence="2 12" id="KW-0813">Transport</keyword>
<dbReference type="STRING" id="1492898.SY85_17455"/>
<evidence type="ECO:0000259" key="16">
    <source>
        <dbReference type="Pfam" id="PF07715"/>
    </source>
</evidence>
<comment type="subcellular location">
    <subcellularLocation>
        <location evidence="1 12">Cell outer membrane</location>
        <topology evidence="1 12">Multi-pass membrane protein</topology>
    </subcellularLocation>
</comment>
<keyword evidence="11 12" id="KW-0998">Cell outer membrane</keyword>
<evidence type="ECO:0000313" key="17">
    <source>
        <dbReference type="EMBL" id="ANE52018.1"/>
    </source>
</evidence>
<keyword evidence="6 14" id="KW-0732">Signal</keyword>
<gene>
    <name evidence="17" type="ORF">SY85_17455</name>
</gene>
<dbReference type="InterPro" id="IPR012910">
    <property type="entry name" value="Plug_dom"/>
</dbReference>
<evidence type="ECO:0000256" key="14">
    <source>
        <dbReference type="SAM" id="SignalP"/>
    </source>
</evidence>
<evidence type="ECO:0000256" key="7">
    <source>
        <dbReference type="ARBA" id="ARBA00023004"/>
    </source>
</evidence>
<dbReference type="EMBL" id="CP011390">
    <property type="protein sequence ID" value="ANE52018.1"/>
    <property type="molecule type" value="Genomic_DNA"/>
</dbReference>
<evidence type="ECO:0000256" key="11">
    <source>
        <dbReference type="ARBA" id="ARBA00023237"/>
    </source>
</evidence>
<dbReference type="KEGG" id="fla:SY85_17455"/>
<accession>A0A172TYH5</accession>
<evidence type="ECO:0000256" key="1">
    <source>
        <dbReference type="ARBA" id="ARBA00004571"/>
    </source>
</evidence>
<dbReference type="Gene3D" id="2.40.170.20">
    <property type="entry name" value="TonB-dependent receptor, beta-barrel domain"/>
    <property type="match status" value="1"/>
</dbReference>
<dbReference type="SUPFAM" id="SSF49464">
    <property type="entry name" value="Carboxypeptidase regulatory domain-like"/>
    <property type="match status" value="1"/>
</dbReference>
<dbReference type="NCBIfam" id="TIGR04057">
    <property type="entry name" value="SusC_RagA_signa"/>
    <property type="match status" value="1"/>
</dbReference>
<keyword evidence="3 12" id="KW-1134">Transmembrane beta strand</keyword>
<evidence type="ECO:0000256" key="13">
    <source>
        <dbReference type="RuleBase" id="RU003357"/>
    </source>
</evidence>
<dbReference type="InterPro" id="IPR023997">
    <property type="entry name" value="TonB-dep_OMP_SusC/RagA_CS"/>
</dbReference>
<dbReference type="Gene3D" id="2.60.40.1120">
    <property type="entry name" value="Carboxypeptidase-like, regulatory domain"/>
    <property type="match status" value="1"/>
</dbReference>
<keyword evidence="8" id="KW-0406">Ion transport</keyword>
<proteinExistence type="inferred from homology"/>
<keyword evidence="7" id="KW-0408">Iron</keyword>
<evidence type="ECO:0000256" key="4">
    <source>
        <dbReference type="ARBA" id="ARBA00022496"/>
    </source>
</evidence>
<organism evidence="17 18">
    <name type="scientific">Flavisolibacter tropicus</name>
    <dbReference type="NCBI Taxonomy" id="1492898"/>
    <lineage>
        <taxon>Bacteria</taxon>
        <taxon>Pseudomonadati</taxon>
        <taxon>Bacteroidota</taxon>
        <taxon>Chitinophagia</taxon>
        <taxon>Chitinophagales</taxon>
        <taxon>Chitinophagaceae</taxon>
        <taxon>Flavisolibacter</taxon>
    </lineage>
</organism>
<dbReference type="PANTHER" id="PTHR32552">
    <property type="entry name" value="FERRICHROME IRON RECEPTOR-RELATED"/>
    <property type="match status" value="1"/>
</dbReference>
<evidence type="ECO:0000256" key="8">
    <source>
        <dbReference type="ARBA" id="ARBA00023065"/>
    </source>
</evidence>
<feature type="domain" description="TonB-dependent receptor plug" evidence="16">
    <location>
        <begin position="112"/>
        <end position="234"/>
    </location>
</feature>
<feature type="chain" id="PRO_5008001394" description="TonB-dependent receptor" evidence="14">
    <location>
        <begin position="20"/>
        <end position="1058"/>
    </location>
</feature>
<evidence type="ECO:0000256" key="2">
    <source>
        <dbReference type="ARBA" id="ARBA00022448"/>
    </source>
</evidence>
<reference evidence="17 18" key="2">
    <citation type="journal article" date="2016" name="Int. J. Syst. Evol. Microbiol.">
        <title>Flavisolibacter tropicus sp. nov., isolated from tropical soil.</title>
        <authorList>
            <person name="Lee J.J."/>
            <person name="Kang M.S."/>
            <person name="Kim G.S."/>
            <person name="Lee C.S."/>
            <person name="Lim S."/>
            <person name="Lee J."/>
            <person name="Roh S.H."/>
            <person name="Kang H."/>
            <person name="Ha J.M."/>
            <person name="Bae S."/>
            <person name="Jung H.Y."/>
            <person name="Kim M.K."/>
        </authorList>
    </citation>
    <scope>NUCLEOTIDE SEQUENCE [LARGE SCALE GENOMIC DNA]</scope>
    <source>
        <strain evidence="17 18">LCS9</strain>
    </source>
</reference>
<dbReference type="Pfam" id="PF00593">
    <property type="entry name" value="TonB_dep_Rec_b-barrel"/>
    <property type="match status" value="1"/>
</dbReference>
<keyword evidence="9 13" id="KW-0798">TonB box</keyword>
<sequence>MRKFICLLFSFLMTASIWAQQRVIKGRVTDANGNPLSGVTVSVGGQSAGRTDQNGNFSVSAAQGNTLVFTYVGHERKEVQVGASGDISVSLQAQAKEIEAVVVTALGQTRSKSKVGYSASSFNSDAINRAAPVNVLDGLQGRIAGADISTTGGQPGSSTKVVLRGYGVLGDGNQPLYVIDGVPMNDARLGSSSSAGVDFGNGLNDLNPNDVESITVLKGTAAASLYGSQAKNGAIMITTKRGRAGKLKVGFTSSFNLSTVGKVPDYQTTFGQGWDGLYWSPENGSWGPRLDGKERLWGSVVDNSQLLKPYTAAKNNIRDFYDYGQEWNNTISLAGGNDITNFYFSYGNVNSNGVLPSDADALNRNTFSLRTNSKFNKFTLGTSFNYVNKKQNAVATQSESGVSGGMFEELLQIPADIPIADFRDYKNKFFNVDNYFTPYSENPYFILYENGNQQKSDRFYGNVDMNYKFTDWLTAQARVGGDFTNANTFIWKARSEPKAGSWNAGGNTEGQTRSPNVGGVSQWNDYSGLINGDFLLKFNKQLSDNFSLEAIGGYNYYQQTGRYSRASVIDLTIPGFYNLSNSLNKPTASAGNSRKRTMGVYSQAIVGYRDQLYLTVNARNDWSSTLPINNNSFFYPGGNISWVASKTLDLSSTPINLLRFRAGYGKTGSDAPMYLVNSTLVPGSVGLGFGNLNFPFNNVTGFEIGNTIGNLSLKPVITNELETGAEIRLFKNRLGIDAAYYDKRTEGQILNVPISPSSGYTALVSNIGTVTNKGVELTIDGTPIRNRNFNWTATYTFTRNRSNVENLTDGLDKISLNTAYDAEFNIRPGMPVGVFEAPVARYTSDGRMIVSASTGFPEVAADKAVYGSSQRDYTMGLNNTLSYKNFSLGFGLDYRKGGLFYSGTADLFLFTGNAYMTTYNDRKPFVIPNSVNEVIGADGKATYVENKTLIDQAHVDDYFYTSNGKALAYNYRILDKSFLKLRDVTLSYKLPSSIASKIKAENLSLTLYGRNFLLWTPKENVYIDPEASNFGNDLSGEFGEFRTGPTLKQFGIRLNANF</sequence>
<evidence type="ECO:0000256" key="6">
    <source>
        <dbReference type="ARBA" id="ARBA00022729"/>
    </source>
</evidence>
<evidence type="ECO:0000256" key="9">
    <source>
        <dbReference type="ARBA" id="ARBA00023077"/>
    </source>
</evidence>
<keyword evidence="10 12" id="KW-0472">Membrane</keyword>
<evidence type="ECO:0000256" key="3">
    <source>
        <dbReference type="ARBA" id="ARBA00022452"/>
    </source>
</evidence>
<dbReference type="PATRIC" id="fig|1492898.3.peg.3797"/>
<keyword evidence="18" id="KW-1185">Reference proteome</keyword>
<dbReference type="InterPro" id="IPR000531">
    <property type="entry name" value="Beta-barrel_TonB"/>
</dbReference>
<dbReference type="GO" id="GO:0009279">
    <property type="term" value="C:cell outer membrane"/>
    <property type="evidence" value="ECO:0007669"/>
    <property type="project" value="UniProtKB-SubCell"/>
</dbReference>
<protein>
    <recommendedName>
        <fullName evidence="19">TonB-dependent receptor</fullName>
    </recommendedName>
</protein>
<dbReference type="Pfam" id="PF07715">
    <property type="entry name" value="Plug"/>
    <property type="match status" value="1"/>
</dbReference>
<dbReference type="NCBIfam" id="TIGR04056">
    <property type="entry name" value="OMP_RagA_SusC"/>
    <property type="match status" value="1"/>
</dbReference>
<keyword evidence="4" id="KW-0410">Iron transport</keyword>
<evidence type="ECO:0000313" key="18">
    <source>
        <dbReference type="Proteomes" id="UP000077177"/>
    </source>
</evidence>
<dbReference type="InterPro" id="IPR036942">
    <property type="entry name" value="Beta-barrel_TonB_sf"/>
</dbReference>
<reference evidence="18" key="1">
    <citation type="submission" date="2015-01" db="EMBL/GenBank/DDBJ databases">
        <title>Flavisolibacter sp./LCS9/ whole genome sequencing.</title>
        <authorList>
            <person name="Kim M.K."/>
            <person name="Srinivasan S."/>
            <person name="Lee J.-J."/>
        </authorList>
    </citation>
    <scope>NUCLEOTIDE SEQUENCE [LARGE SCALE GENOMIC DNA]</scope>
    <source>
        <strain evidence="18">LCS9</strain>
    </source>
</reference>
<dbReference type="RefSeq" id="WP_066406159.1">
    <property type="nucleotide sequence ID" value="NZ_CP011390.1"/>
</dbReference>
<dbReference type="InterPro" id="IPR008969">
    <property type="entry name" value="CarboxyPept-like_regulatory"/>
</dbReference>
<dbReference type="SUPFAM" id="SSF56935">
    <property type="entry name" value="Porins"/>
    <property type="match status" value="1"/>
</dbReference>
<feature type="domain" description="TonB-dependent receptor-like beta-barrel" evidence="15">
    <location>
        <begin position="429"/>
        <end position="892"/>
    </location>
</feature>
<dbReference type="AlphaFoldDB" id="A0A172TYH5"/>
<dbReference type="PANTHER" id="PTHR32552:SF68">
    <property type="entry name" value="FERRICHROME OUTER MEMBRANE TRANSPORTER_PHAGE RECEPTOR"/>
    <property type="match status" value="1"/>
</dbReference>
<feature type="signal peptide" evidence="14">
    <location>
        <begin position="1"/>
        <end position="19"/>
    </location>
</feature>
<dbReference type="Proteomes" id="UP000077177">
    <property type="component" value="Chromosome"/>
</dbReference>
<evidence type="ECO:0008006" key="19">
    <source>
        <dbReference type="Google" id="ProtNLM"/>
    </source>
</evidence>
<dbReference type="Pfam" id="PF13715">
    <property type="entry name" value="CarbopepD_reg_2"/>
    <property type="match status" value="1"/>
</dbReference>
<evidence type="ECO:0000256" key="12">
    <source>
        <dbReference type="PROSITE-ProRule" id="PRU01360"/>
    </source>
</evidence>
<dbReference type="InterPro" id="IPR023996">
    <property type="entry name" value="TonB-dep_OMP_SusC/RagA"/>
</dbReference>
<name>A0A172TYH5_9BACT</name>
<evidence type="ECO:0000256" key="10">
    <source>
        <dbReference type="ARBA" id="ARBA00023136"/>
    </source>
</evidence>
<comment type="similarity">
    <text evidence="12 13">Belongs to the TonB-dependent receptor family.</text>
</comment>
<dbReference type="PROSITE" id="PS52016">
    <property type="entry name" value="TONB_DEPENDENT_REC_3"/>
    <property type="match status" value="1"/>
</dbReference>
<dbReference type="GO" id="GO:0015344">
    <property type="term" value="F:siderophore uptake transmembrane transporter activity"/>
    <property type="evidence" value="ECO:0007669"/>
    <property type="project" value="TreeGrafter"/>
</dbReference>
<dbReference type="OrthoDB" id="609136at2"/>
<dbReference type="InterPro" id="IPR039426">
    <property type="entry name" value="TonB-dep_rcpt-like"/>
</dbReference>
<keyword evidence="5 12" id="KW-0812">Transmembrane</keyword>
<dbReference type="InterPro" id="IPR037066">
    <property type="entry name" value="Plug_dom_sf"/>
</dbReference>
<evidence type="ECO:0000259" key="15">
    <source>
        <dbReference type="Pfam" id="PF00593"/>
    </source>
</evidence>
<dbReference type="Gene3D" id="2.170.130.10">
    <property type="entry name" value="TonB-dependent receptor, plug domain"/>
    <property type="match status" value="1"/>
</dbReference>
<evidence type="ECO:0000256" key="5">
    <source>
        <dbReference type="ARBA" id="ARBA00022692"/>
    </source>
</evidence>